<evidence type="ECO:0000256" key="1">
    <source>
        <dbReference type="SAM" id="MobiDB-lite"/>
    </source>
</evidence>
<evidence type="ECO:0000313" key="2">
    <source>
        <dbReference type="EMBL" id="KAF5389315.1"/>
    </source>
</evidence>
<reference evidence="2 3" key="1">
    <citation type="journal article" date="2020" name="ISME J.">
        <title>Uncovering the hidden diversity of litter-decomposition mechanisms in mushroom-forming fungi.</title>
        <authorList>
            <person name="Floudas D."/>
            <person name="Bentzer J."/>
            <person name="Ahren D."/>
            <person name="Johansson T."/>
            <person name="Persson P."/>
            <person name="Tunlid A."/>
        </authorList>
    </citation>
    <scope>NUCLEOTIDE SEQUENCE [LARGE SCALE GENOMIC DNA]</scope>
    <source>
        <strain evidence="2 3">CBS 406.79</strain>
    </source>
</reference>
<comment type="caution">
    <text evidence="2">The sequence shown here is derived from an EMBL/GenBank/DDBJ whole genome shotgun (WGS) entry which is preliminary data.</text>
</comment>
<gene>
    <name evidence="2" type="ORF">D9757_003510</name>
</gene>
<accession>A0A8H5MCE6</accession>
<organism evidence="2 3">
    <name type="scientific">Collybiopsis confluens</name>
    <dbReference type="NCBI Taxonomy" id="2823264"/>
    <lineage>
        <taxon>Eukaryota</taxon>
        <taxon>Fungi</taxon>
        <taxon>Dikarya</taxon>
        <taxon>Basidiomycota</taxon>
        <taxon>Agaricomycotina</taxon>
        <taxon>Agaricomycetes</taxon>
        <taxon>Agaricomycetidae</taxon>
        <taxon>Agaricales</taxon>
        <taxon>Marasmiineae</taxon>
        <taxon>Omphalotaceae</taxon>
        <taxon>Collybiopsis</taxon>
    </lineage>
</organism>
<sequence>MVSPAQNTPISTASAPPLPRLAVTRASDDEDLSEFRDLFTLPKSNLKIHCFANTIRWTQLLPPLLPSPVRTRSASVSDVVLQCQPGV</sequence>
<protein>
    <submittedName>
        <fullName evidence="2">Uncharacterized protein</fullName>
    </submittedName>
</protein>
<keyword evidence="3" id="KW-1185">Reference proteome</keyword>
<dbReference type="Proteomes" id="UP000518752">
    <property type="component" value="Unassembled WGS sequence"/>
</dbReference>
<feature type="compositionally biased region" description="Polar residues" evidence="1">
    <location>
        <begin position="1"/>
        <end position="14"/>
    </location>
</feature>
<dbReference type="EMBL" id="JAACJN010000023">
    <property type="protein sequence ID" value="KAF5389315.1"/>
    <property type="molecule type" value="Genomic_DNA"/>
</dbReference>
<feature type="region of interest" description="Disordered" evidence="1">
    <location>
        <begin position="1"/>
        <end position="21"/>
    </location>
</feature>
<proteinExistence type="predicted"/>
<evidence type="ECO:0000313" key="3">
    <source>
        <dbReference type="Proteomes" id="UP000518752"/>
    </source>
</evidence>
<name>A0A8H5MCE6_9AGAR</name>
<dbReference type="AlphaFoldDB" id="A0A8H5MCE6"/>